<dbReference type="Pfam" id="PF00753">
    <property type="entry name" value="Lactamase_B"/>
    <property type="match status" value="1"/>
</dbReference>
<evidence type="ECO:0000259" key="1">
    <source>
        <dbReference type="SMART" id="SM00849"/>
    </source>
</evidence>
<comment type="caution">
    <text evidence="2">The sequence shown here is derived from an EMBL/GenBank/DDBJ whole genome shotgun (WGS) entry which is preliminary data.</text>
</comment>
<accession>A0A561DRU6</accession>
<dbReference type="Proteomes" id="UP000319671">
    <property type="component" value="Unassembled WGS sequence"/>
</dbReference>
<dbReference type="PANTHER" id="PTHR42951:SF4">
    <property type="entry name" value="ACYL-COENZYME A THIOESTERASE MBLAC2"/>
    <property type="match status" value="1"/>
</dbReference>
<dbReference type="AlphaFoldDB" id="A0A561DRU6"/>
<dbReference type="SMART" id="SM00849">
    <property type="entry name" value="Lactamase_B"/>
    <property type="match status" value="1"/>
</dbReference>
<organism evidence="2 3">
    <name type="scientific">Neobacillus bataviensis</name>
    <dbReference type="NCBI Taxonomy" id="220685"/>
    <lineage>
        <taxon>Bacteria</taxon>
        <taxon>Bacillati</taxon>
        <taxon>Bacillota</taxon>
        <taxon>Bacilli</taxon>
        <taxon>Bacillales</taxon>
        <taxon>Bacillaceae</taxon>
        <taxon>Neobacillus</taxon>
    </lineage>
</organism>
<keyword evidence="2" id="KW-0378">Hydrolase</keyword>
<dbReference type="Gene3D" id="3.60.15.10">
    <property type="entry name" value="Ribonuclease Z/Hydroxyacylglutathione hydrolase-like"/>
    <property type="match status" value="1"/>
</dbReference>
<protein>
    <submittedName>
        <fullName evidence="2">Glyoxylase-like metal-dependent hydrolase (Beta-lactamase superfamily II)</fullName>
    </submittedName>
</protein>
<name>A0A561DRU6_9BACI</name>
<dbReference type="GO" id="GO:0016787">
    <property type="term" value="F:hydrolase activity"/>
    <property type="evidence" value="ECO:0007669"/>
    <property type="project" value="UniProtKB-KW"/>
</dbReference>
<dbReference type="EMBL" id="VIVN01000002">
    <property type="protein sequence ID" value="TWE06087.1"/>
    <property type="molecule type" value="Genomic_DNA"/>
</dbReference>
<dbReference type="InterPro" id="IPR001279">
    <property type="entry name" value="Metallo-B-lactamas"/>
</dbReference>
<gene>
    <name evidence="2" type="ORF">FB550_102105</name>
</gene>
<dbReference type="PANTHER" id="PTHR42951">
    <property type="entry name" value="METALLO-BETA-LACTAMASE DOMAIN-CONTAINING"/>
    <property type="match status" value="1"/>
</dbReference>
<dbReference type="InterPro" id="IPR050855">
    <property type="entry name" value="NDM-1-like"/>
</dbReference>
<keyword evidence="3" id="KW-1185">Reference proteome</keyword>
<dbReference type="CDD" id="cd06262">
    <property type="entry name" value="metallo-hydrolase-like_MBL-fold"/>
    <property type="match status" value="1"/>
</dbReference>
<dbReference type="RefSeq" id="WP_144562915.1">
    <property type="nucleotide sequence ID" value="NZ_VIVN01000002.1"/>
</dbReference>
<dbReference type="InterPro" id="IPR036866">
    <property type="entry name" value="RibonucZ/Hydroxyglut_hydro"/>
</dbReference>
<feature type="domain" description="Metallo-beta-lactamase" evidence="1">
    <location>
        <begin position="20"/>
        <end position="208"/>
    </location>
</feature>
<dbReference type="SUPFAM" id="SSF56281">
    <property type="entry name" value="Metallo-hydrolase/oxidoreductase"/>
    <property type="match status" value="1"/>
</dbReference>
<evidence type="ECO:0000313" key="3">
    <source>
        <dbReference type="Proteomes" id="UP000319671"/>
    </source>
</evidence>
<evidence type="ECO:0000313" key="2">
    <source>
        <dbReference type="EMBL" id="TWE06087.1"/>
    </source>
</evidence>
<reference evidence="2 3" key="1">
    <citation type="submission" date="2019-06" db="EMBL/GenBank/DDBJ databases">
        <title>Sorghum-associated microbial communities from plants grown in Nebraska, USA.</title>
        <authorList>
            <person name="Schachtman D."/>
        </authorList>
    </citation>
    <scope>NUCLEOTIDE SEQUENCE [LARGE SCALE GENOMIC DNA]</scope>
    <source>
        <strain evidence="2 3">2482</strain>
    </source>
</reference>
<proteinExistence type="predicted"/>
<sequence>MNRIGPILILEGANFSKVPNSRSLYLNCSEKVLIDTGAEEKVLKNVDREHGVQLILNTHYHPDHTLHNHLFKNISKLINPVEYVTSLTIEGVASVNGVFQEWGQEGVEKWKATLPDDWVRNLGEISGAYHYETEYKFGGIKVQFLHTPGHTSGFSCPYFPELGVVYTGDYDMTSFGPWYNGTDGDIEDFIESGKRLLTLDADTYITGHQKGIFSKQEFSKAMDRFLAKIEQRDELVTRYVQQGMNFDELTTVGIFYPKKSLKNTIIKTWERSGVRKHLNRLGYDVIGMDCQLVKLK</sequence>